<comment type="caution">
    <text evidence="2">The sequence shown here is derived from an EMBL/GenBank/DDBJ whole genome shotgun (WGS) entry which is preliminary data.</text>
</comment>
<organism evidence="2 3">
    <name type="scientific">Nostocoides vanveenii</name>
    <dbReference type="NCBI Taxonomy" id="330835"/>
    <lineage>
        <taxon>Bacteria</taxon>
        <taxon>Bacillati</taxon>
        <taxon>Actinomycetota</taxon>
        <taxon>Actinomycetes</taxon>
        <taxon>Micrococcales</taxon>
        <taxon>Intrasporangiaceae</taxon>
        <taxon>Nostocoides</taxon>
    </lineage>
</organism>
<dbReference type="Pfam" id="PF04122">
    <property type="entry name" value="CW_binding_2"/>
    <property type="match status" value="2"/>
</dbReference>
<evidence type="ECO:0000313" key="3">
    <source>
        <dbReference type="Proteomes" id="UP001501475"/>
    </source>
</evidence>
<keyword evidence="3" id="KW-1185">Reference proteome</keyword>
<dbReference type="EMBL" id="BAAAPN010000021">
    <property type="protein sequence ID" value="GAA1750350.1"/>
    <property type="molecule type" value="Genomic_DNA"/>
</dbReference>
<feature type="region of interest" description="Disordered" evidence="1">
    <location>
        <begin position="1"/>
        <end position="21"/>
    </location>
</feature>
<dbReference type="PANTHER" id="PTHR30032:SF8">
    <property type="entry name" value="GERMINATION-SPECIFIC N-ACETYLMURAMOYL-L-ALANINE AMIDASE"/>
    <property type="match status" value="1"/>
</dbReference>
<reference evidence="3" key="1">
    <citation type="journal article" date="2019" name="Int. J. Syst. Evol. Microbiol.">
        <title>The Global Catalogue of Microorganisms (GCM) 10K type strain sequencing project: providing services to taxonomists for standard genome sequencing and annotation.</title>
        <authorList>
            <consortium name="The Broad Institute Genomics Platform"/>
            <consortium name="The Broad Institute Genome Sequencing Center for Infectious Disease"/>
            <person name="Wu L."/>
            <person name="Ma J."/>
        </authorList>
    </citation>
    <scope>NUCLEOTIDE SEQUENCE [LARGE SCALE GENOMIC DNA]</scope>
    <source>
        <strain evidence="3">JCM 15591</strain>
    </source>
</reference>
<accession>A0ABP4WAJ7</accession>
<gene>
    <name evidence="2" type="ORF">GCM10009810_08430</name>
</gene>
<sequence length="577" mass="61411">MRPATDLGPGSSAASHAVRLPRHTGSKEIGAHYVYYAPMSWTSLQPAQDPTTNASTYVARSGAYWNDAADGQVSVFLGWAEDWRHINLTSSEIATCDIAAIWREASKNITGGRPNDHVLFNLPYNPACDWSDIQYVGTSPKGYGVSITNGLIVPKDDVINRAILHNDRVVGTDQVLCTDSAGKRVPLSLTPEKSCERVAYNDPWSPAGWLPFGYGHAGMPHAKEMLDFLAFDAGNYEIIPAGGPDRTLDLYRLQGPSGNVQMVTFTLDGYRYDLEYRVSTGLESWTDDQTYDSAGVTRTTPGGGVILTQTELPDAKYIYDSNLIDFHTTTSDTVAQRHPGLETGESFTAPLDIFKIAVGAADQTRAQVTGSFPSLTKVARWSGKDRFETSAAISATSYEPGVDTAYVASGRVFPDALSGAPVAGRDKNPMLLVDTKAIPPSIAAELTRLQPQRIVVLGGVNTITPEVEAALAAYAPTVERYAGADRFAASAAISAANYDPGVNTAYVASGRVYTDALSGAPVAGMTAGPVVLTDTTTLPAASAAELARLKPTKIVVLGGPNTISYAVQAQLADYLAN</sequence>
<protein>
    <submittedName>
        <fullName evidence="2">Uncharacterized protein</fullName>
    </submittedName>
</protein>
<evidence type="ECO:0000256" key="1">
    <source>
        <dbReference type="SAM" id="MobiDB-lite"/>
    </source>
</evidence>
<evidence type="ECO:0000313" key="2">
    <source>
        <dbReference type="EMBL" id="GAA1750350.1"/>
    </source>
</evidence>
<dbReference type="InterPro" id="IPR007253">
    <property type="entry name" value="Cell_wall-bd_2"/>
</dbReference>
<dbReference type="InterPro" id="IPR051922">
    <property type="entry name" value="Bact_Sporulation_Assoc"/>
</dbReference>
<dbReference type="Proteomes" id="UP001501475">
    <property type="component" value="Unassembled WGS sequence"/>
</dbReference>
<name>A0ABP4WAJ7_9MICO</name>
<dbReference type="PANTHER" id="PTHR30032">
    <property type="entry name" value="N-ACETYLMURAMOYL-L-ALANINE AMIDASE-RELATED"/>
    <property type="match status" value="1"/>
</dbReference>
<proteinExistence type="predicted"/>
<dbReference type="RefSeq" id="WP_344062564.1">
    <property type="nucleotide sequence ID" value="NZ_BAAAPN010000021.1"/>
</dbReference>